<dbReference type="PANTHER" id="PTHR30529">
    <property type="entry name" value="CYTOCHROME B561"/>
    <property type="match status" value="1"/>
</dbReference>
<organism evidence="14 15">
    <name type="scientific">Photobacterium damselae</name>
    <dbReference type="NCBI Taxonomy" id="38293"/>
    <lineage>
        <taxon>Bacteria</taxon>
        <taxon>Pseudomonadati</taxon>
        <taxon>Pseudomonadota</taxon>
        <taxon>Gammaproteobacteria</taxon>
        <taxon>Vibrionales</taxon>
        <taxon>Vibrionaceae</taxon>
        <taxon>Photobacterium</taxon>
    </lineage>
</organism>
<evidence type="ECO:0000256" key="6">
    <source>
        <dbReference type="ARBA" id="ARBA00022692"/>
    </source>
</evidence>
<name>A0A2T3QGN9_PHODM</name>
<protein>
    <submittedName>
        <fullName evidence="14">Cytochrome b561 homolog 2</fullName>
    </submittedName>
</protein>
<dbReference type="InterPro" id="IPR052168">
    <property type="entry name" value="Cytochrome_b561_oxidase"/>
</dbReference>
<keyword evidence="10" id="KW-0408">Iron</keyword>
<dbReference type="RefSeq" id="WP_036765600.1">
    <property type="nucleotide sequence ID" value="NZ_PYOG01000023.1"/>
</dbReference>
<reference evidence="14 15" key="1">
    <citation type="submission" date="2018-06" db="EMBL/GenBank/DDBJ databases">
        <authorList>
            <consortium name="Pathogen Informatics"/>
            <person name="Doyle S."/>
        </authorList>
    </citation>
    <scope>NUCLEOTIDE SEQUENCE [LARGE SCALE GENOMIC DNA]</scope>
    <source>
        <strain evidence="14 15">NCTC11647</strain>
    </source>
</reference>
<evidence type="ECO:0000256" key="10">
    <source>
        <dbReference type="ARBA" id="ARBA00023004"/>
    </source>
</evidence>
<keyword evidence="3" id="KW-0813">Transport</keyword>
<evidence type="ECO:0000256" key="5">
    <source>
        <dbReference type="ARBA" id="ARBA00022617"/>
    </source>
</evidence>
<evidence type="ECO:0000313" key="15">
    <source>
        <dbReference type="Proteomes" id="UP000251647"/>
    </source>
</evidence>
<evidence type="ECO:0000256" key="3">
    <source>
        <dbReference type="ARBA" id="ARBA00022448"/>
    </source>
</evidence>
<accession>A0A2T3QGN9</accession>
<evidence type="ECO:0000256" key="4">
    <source>
        <dbReference type="ARBA" id="ARBA00022475"/>
    </source>
</evidence>
<dbReference type="GO" id="GO:0005886">
    <property type="term" value="C:plasma membrane"/>
    <property type="evidence" value="ECO:0007669"/>
    <property type="project" value="UniProtKB-SubCell"/>
</dbReference>
<keyword evidence="5" id="KW-0349">Heme</keyword>
<evidence type="ECO:0000256" key="12">
    <source>
        <dbReference type="ARBA" id="ARBA00037975"/>
    </source>
</evidence>
<evidence type="ECO:0000256" key="2">
    <source>
        <dbReference type="ARBA" id="ARBA00004651"/>
    </source>
</evidence>
<dbReference type="InterPro" id="IPR016174">
    <property type="entry name" value="Di-haem_cyt_TM"/>
</dbReference>
<evidence type="ECO:0000256" key="7">
    <source>
        <dbReference type="ARBA" id="ARBA00022723"/>
    </source>
</evidence>
<dbReference type="GO" id="GO:0020037">
    <property type="term" value="F:heme binding"/>
    <property type="evidence" value="ECO:0007669"/>
    <property type="project" value="TreeGrafter"/>
</dbReference>
<keyword evidence="6" id="KW-0812">Transmembrane</keyword>
<dbReference type="SUPFAM" id="SSF81342">
    <property type="entry name" value="Transmembrane di-heme cytochromes"/>
    <property type="match status" value="1"/>
</dbReference>
<evidence type="ECO:0000256" key="11">
    <source>
        <dbReference type="ARBA" id="ARBA00023136"/>
    </source>
</evidence>
<dbReference type="OrthoDB" id="9793784at2"/>
<comment type="cofactor">
    <cofactor evidence="1">
        <name>heme b</name>
        <dbReference type="ChEBI" id="CHEBI:60344"/>
    </cofactor>
</comment>
<evidence type="ECO:0000256" key="1">
    <source>
        <dbReference type="ARBA" id="ARBA00001970"/>
    </source>
</evidence>
<comment type="similarity">
    <text evidence="12">Belongs to the cytochrome b561 family.</text>
</comment>
<dbReference type="Proteomes" id="UP000251647">
    <property type="component" value="Unassembled WGS sequence"/>
</dbReference>
<keyword evidence="9" id="KW-1133">Transmembrane helix</keyword>
<dbReference type="PANTHER" id="PTHR30529:SF1">
    <property type="entry name" value="CYTOCHROME B561 HOMOLOG 2"/>
    <property type="match status" value="1"/>
</dbReference>
<dbReference type="GO" id="GO:0022904">
    <property type="term" value="P:respiratory electron transport chain"/>
    <property type="evidence" value="ECO:0007669"/>
    <property type="project" value="InterPro"/>
</dbReference>
<dbReference type="Gene3D" id="1.20.950.20">
    <property type="entry name" value="Transmembrane di-heme cytochromes, Chain C"/>
    <property type="match status" value="2"/>
</dbReference>
<evidence type="ECO:0000313" key="14">
    <source>
        <dbReference type="EMBL" id="SPY44773.1"/>
    </source>
</evidence>
<evidence type="ECO:0000259" key="13">
    <source>
        <dbReference type="Pfam" id="PF01292"/>
    </source>
</evidence>
<keyword evidence="8" id="KW-0249">Electron transport</keyword>
<keyword evidence="7" id="KW-0479">Metal-binding</keyword>
<gene>
    <name evidence="14" type="primary">yceJ</name>
    <name evidence="14" type="ORF">NCTC11647_03724</name>
</gene>
<dbReference type="AlphaFoldDB" id="A0A2T3QGN9"/>
<dbReference type="EMBL" id="UATL01000005">
    <property type="protein sequence ID" value="SPY44773.1"/>
    <property type="molecule type" value="Genomic_DNA"/>
</dbReference>
<keyword evidence="4" id="KW-1003">Cell membrane</keyword>
<evidence type="ECO:0000256" key="9">
    <source>
        <dbReference type="ARBA" id="ARBA00022989"/>
    </source>
</evidence>
<dbReference type="Pfam" id="PF01292">
    <property type="entry name" value="Ni_hydr_CYTB"/>
    <property type="match status" value="1"/>
</dbReference>
<keyword evidence="11" id="KW-0472">Membrane</keyword>
<dbReference type="GO" id="GO:0046872">
    <property type="term" value="F:metal ion binding"/>
    <property type="evidence" value="ECO:0007669"/>
    <property type="project" value="UniProtKB-KW"/>
</dbReference>
<evidence type="ECO:0000256" key="8">
    <source>
        <dbReference type="ARBA" id="ARBA00022982"/>
    </source>
</evidence>
<feature type="domain" description="Cytochrome b561 bacterial/Ni-hydrogenase" evidence="13">
    <location>
        <begin position="9"/>
        <end position="177"/>
    </location>
</feature>
<dbReference type="GO" id="GO:0009055">
    <property type="term" value="F:electron transfer activity"/>
    <property type="evidence" value="ECO:0007669"/>
    <property type="project" value="InterPro"/>
</dbReference>
<dbReference type="InterPro" id="IPR011577">
    <property type="entry name" value="Cyt_b561_bac/Ni-Hgenase"/>
</dbReference>
<proteinExistence type="inferred from homology"/>
<comment type="subcellular location">
    <subcellularLocation>
        <location evidence="2">Cell membrane</location>
        <topology evidence="2">Multi-pass membrane protein</topology>
    </subcellularLocation>
</comment>
<sequence length="180" mass="20510">MRKNSISKYNYVARCLHWFSALIIISMFGVGLWMVDLNYYSTWYQTAPHGHKSVGILFAGLTIFRLIWKHLTASPKIDGNRIEVYLATAGHIAMYALLFGLFVSGYLISTADGRSIDVFNWFAIPGTGELFTQQSDIAGKMHFYIAWTLIFMVLLHVLAALKHHFINKDNTLRKMIGESK</sequence>